<evidence type="ECO:0000256" key="1">
    <source>
        <dbReference type="SAM" id="Phobius"/>
    </source>
</evidence>
<evidence type="ECO:0000313" key="3">
    <source>
        <dbReference type="Proteomes" id="UP000321337"/>
    </source>
</evidence>
<feature type="transmembrane region" description="Helical" evidence="1">
    <location>
        <begin position="7"/>
        <end position="28"/>
    </location>
</feature>
<dbReference type="InterPro" id="IPR044020">
    <property type="entry name" value="DUF5676"/>
</dbReference>
<reference evidence="2 3" key="1">
    <citation type="submission" date="2019-07" db="EMBL/GenBank/DDBJ databases">
        <title>Whole genome shotgun sequence of Thiobacillus plumbophilus NBRC 107929.</title>
        <authorList>
            <person name="Hosoyama A."/>
            <person name="Uohara A."/>
            <person name="Ohji S."/>
            <person name="Ichikawa N."/>
        </authorList>
    </citation>
    <scope>NUCLEOTIDE SEQUENCE [LARGE SCALE GENOMIC DNA]</scope>
    <source>
        <strain evidence="2 3">NBRC 107929</strain>
    </source>
</reference>
<gene>
    <name evidence="2" type="ORF">TPL01_21860</name>
</gene>
<dbReference type="EMBL" id="BKAD01000023">
    <property type="protein sequence ID" value="GEP31048.1"/>
    <property type="molecule type" value="Genomic_DNA"/>
</dbReference>
<name>A0A512L984_9PROT</name>
<sequence>MLNIKVVTWSLAIWTTFTFVFCVVYGLLTPSSVHMVAFLEQVLPGFEWLSWRGFLVGLIQSFLYGAYAGLVYVPIYNFLHRKWIRQ</sequence>
<protein>
    <submittedName>
        <fullName evidence="2">Uncharacterized protein</fullName>
    </submittedName>
</protein>
<feature type="transmembrane region" description="Helical" evidence="1">
    <location>
        <begin position="48"/>
        <end position="75"/>
    </location>
</feature>
<comment type="caution">
    <text evidence="2">The sequence shown here is derived from an EMBL/GenBank/DDBJ whole genome shotgun (WGS) entry which is preliminary data.</text>
</comment>
<organism evidence="2 3">
    <name type="scientific">Sulfuriferula plumbiphila</name>
    <dbReference type="NCBI Taxonomy" id="171865"/>
    <lineage>
        <taxon>Bacteria</taxon>
        <taxon>Pseudomonadati</taxon>
        <taxon>Pseudomonadota</taxon>
        <taxon>Betaproteobacteria</taxon>
        <taxon>Nitrosomonadales</taxon>
        <taxon>Sulfuricellaceae</taxon>
        <taxon>Sulfuriferula</taxon>
    </lineage>
</organism>
<dbReference type="Proteomes" id="UP000321337">
    <property type="component" value="Unassembled WGS sequence"/>
</dbReference>
<dbReference type="RefSeq" id="WP_147073676.1">
    <property type="nucleotide sequence ID" value="NZ_AP021884.1"/>
</dbReference>
<keyword evidence="3" id="KW-1185">Reference proteome</keyword>
<proteinExistence type="predicted"/>
<keyword evidence="1" id="KW-1133">Transmembrane helix</keyword>
<keyword evidence="1" id="KW-0472">Membrane</keyword>
<accession>A0A512L984</accession>
<keyword evidence="1" id="KW-0812">Transmembrane</keyword>
<evidence type="ECO:0000313" key="2">
    <source>
        <dbReference type="EMBL" id="GEP31048.1"/>
    </source>
</evidence>
<dbReference type="AlphaFoldDB" id="A0A512L984"/>
<dbReference type="Pfam" id="PF18926">
    <property type="entry name" value="DUF5676"/>
    <property type="match status" value="1"/>
</dbReference>
<dbReference type="OrthoDB" id="9154118at2"/>